<dbReference type="Proteomes" id="UP001323405">
    <property type="component" value="Unassembled WGS sequence"/>
</dbReference>
<keyword evidence="3" id="KW-1185">Reference proteome</keyword>
<evidence type="ECO:0000256" key="1">
    <source>
        <dbReference type="SAM" id="MobiDB-lite"/>
    </source>
</evidence>
<feature type="compositionally biased region" description="Basic residues" evidence="1">
    <location>
        <begin position="123"/>
        <end position="142"/>
    </location>
</feature>
<dbReference type="GeneID" id="87904065"/>
<feature type="region of interest" description="Disordered" evidence="1">
    <location>
        <begin position="109"/>
        <end position="177"/>
    </location>
</feature>
<comment type="caution">
    <text evidence="2">The sequence shown here is derived from an EMBL/GenBank/DDBJ whole genome shotgun (WGS) entry which is preliminary data.</text>
</comment>
<dbReference type="EMBL" id="JAFFHA010000009">
    <property type="protein sequence ID" value="KAK4649970.1"/>
    <property type="molecule type" value="Genomic_DNA"/>
</dbReference>
<organism evidence="2 3">
    <name type="scientific">Podospora pseudocomata</name>
    <dbReference type="NCBI Taxonomy" id="2093779"/>
    <lineage>
        <taxon>Eukaryota</taxon>
        <taxon>Fungi</taxon>
        <taxon>Dikarya</taxon>
        <taxon>Ascomycota</taxon>
        <taxon>Pezizomycotina</taxon>
        <taxon>Sordariomycetes</taxon>
        <taxon>Sordariomycetidae</taxon>
        <taxon>Sordariales</taxon>
        <taxon>Podosporaceae</taxon>
        <taxon>Podospora</taxon>
    </lineage>
</organism>
<reference evidence="2 3" key="1">
    <citation type="journal article" date="2023" name="bioRxiv">
        <title>High-quality genome assemblies of four members of thePodospora anserinaspecies complex.</title>
        <authorList>
            <person name="Ament-Velasquez S.L."/>
            <person name="Vogan A.A."/>
            <person name="Wallerman O."/>
            <person name="Hartmann F."/>
            <person name="Gautier V."/>
            <person name="Silar P."/>
            <person name="Giraud T."/>
            <person name="Johannesson H."/>
        </authorList>
    </citation>
    <scope>NUCLEOTIDE SEQUENCE [LARGE SCALE GENOMIC DNA]</scope>
    <source>
        <strain evidence="2 3">CBS 415.72m</strain>
    </source>
</reference>
<accession>A0ABR0G2L7</accession>
<evidence type="ECO:0000313" key="3">
    <source>
        <dbReference type="Proteomes" id="UP001323405"/>
    </source>
</evidence>
<dbReference type="RefSeq" id="XP_062738945.1">
    <property type="nucleotide sequence ID" value="XM_062884248.1"/>
</dbReference>
<name>A0ABR0G2L7_9PEZI</name>
<evidence type="ECO:0000313" key="2">
    <source>
        <dbReference type="EMBL" id="KAK4649970.1"/>
    </source>
</evidence>
<protein>
    <submittedName>
        <fullName evidence="2">Uncharacterized protein</fullName>
    </submittedName>
</protein>
<proteinExistence type="predicted"/>
<gene>
    <name evidence="2" type="ORF">QC762_0105230</name>
</gene>
<sequence>MRLTKRSCCYASSGLLFAGRATTPYCPVRFGHTLTHNTVICQNRSGGKSSNGRWSWRKKAFYPEISTASGFPAEKMPPFHEEQKGQMMERYTESWKLGSGVDMADVPFESRRSSRNSGNSRYYRVHGRRRSRRRIGARRRKRREGELPQTRGRARRGEYPEPTAGIPVHHRPGPGVEAFARSRIHMYDDGEPGATFGDQG</sequence>